<name>A0A010QKT6_9PEZI</name>
<accession>A0A010QKT6</accession>
<evidence type="ECO:0000313" key="4">
    <source>
        <dbReference type="Proteomes" id="UP000020467"/>
    </source>
</evidence>
<feature type="signal peptide" evidence="2">
    <location>
        <begin position="1"/>
        <end position="27"/>
    </location>
</feature>
<keyword evidence="2" id="KW-0732">Signal</keyword>
<feature type="compositionally biased region" description="Basic and acidic residues" evidence="1">
    <location>
        <begin position="43"/>
        <end position="53"/>
    </location>
</feature>
<proteinExistence type="predicted"/>
<dbReference type="HOGENOM" id="CLU_1896043_0_0_1"/>
<evidence type="ECO:0000256" key="2">
    <source>
        <dbReference type="SAM" id="SignalP"/>
    </source>
</evidence>
<dbReference type="AlphaFoldDB" id="A0A010QKT6"/>
<feature type="chain" id="PRO_5001454981" evidence="2">
    <location>
        <begin position="28"/>
        <end position="134"/>
    </location>
</feature>
<protein>
    <submittedName>
        <fullName evidence="3">Uncharacterized protein</fullName>
    </submittedName>
</protein>
<dbReference type="Proteomes" id="UP000020467">
    <property type="component" value="Unassembled WGS sequence"/>
</dbReference>
<comment type="caution">
    <text evidence="3">The sequence shown here is derived from an EMBL/GenBank/DDBJ whole genome shotgun (WGS) entry which is preliminary data.</text>
</comment>
<organism evidence="3 4">
    <name type="scientific">Colletotrichum fioriniae PJ7</name>
    <dbReference type="NCBI Taxonomy" id="1445577"/>
    <lineage>
        <taxon>Eukaryota</taxon>
        <taxon>Fungi</taxon>
        <taxon>Dikarya</taxon>
        <taxon>Ascomycota</taxon>
        <taxon>Pezizomycotina</taxon>
        <taxon>Sordariomycetes</taxon>
        <taxon>Hypocreomycetidae</taxon>
        <taxon>Glomerellales</taxon>
        <taxon>Glomerellaceae</taxon>
        <taxon>Colletotrichum</taxon>
        <taxon>Colletotrichum acutatum species complex</taxon>
    </lineage>
</organism>
<dbReference type="EMBL" id="JARH01000421">
    <property type="protein sequence ID" value="EXF80657.1"/>
    <property type="molecule type" value="Genomic_DNA"/>
</dbReference>
<reference evidence="3 4" key="1">
    <citation type="submission" date="2014-02" db="EMBL/GenBank/DDBJ databases">
        <title>The genome sequence of Colletotrichum fioriniae PJ7.</title>
        <authorList>
            <person name="Baroncelli R."/>
            <person name="Thon M.R."/>
        </authorList>
    </citation>
    <scope>NUCLEOTIDE SEQUENCE [LARGE SCALE GENOMIC DNA]</scope>
    <source>
        <strain evidence="3 4">PJ7</strain>
    </source>
</reference>
<gene>
    <name evidence="3" type="ORF">CFIO01_06363</name>
</gene>
<dbReference type="OrthoDB" id="10395296at2759"/>
<feature type="region of interest" description="Disordered" evidence="1">
    <location>
        <begin position="40"/>
        <end position="69"/>
    </location>
</feature>
<evidence type="ECO:0000313" key="3">
    <source>
        <dbReference type="EMBL" id="EXF80657.1"/>
    </source>
</evidence>
<evidence type="ECO:0000256" key="1">
    <source>
        <dbReference type="SAM" id="MobiDB-lite"/>
    </source>
</evidence>
<keyword evidence="4" id="KW-1185">Reference proteome</keyword>
<sequence length="134" mass="14191">MMSPMSDLMSCLALFFSLPYLVVITAGSPKLQTKLLRVGISDNDSRNGPDEISARGPVPAPPDGKESGCWAPSPKYRGIYVDGVSTGGGPSGLGPWVLGIERASERDDAMDAAAARLQETLEAERRDSMTGYGE</sequence>
<dbReference type="KEGG" id="cfj:CFIO01_06363"/>